<accession>A0A2S8F8W4</accession>
<dbReference type="InterPro" id="IPR011453">
    <property type="entry name" value="DUF1559"/>
</dbReference>
<dbReference type="AlphaFoldDB" id="A0A2S8F8W4"/>
<comment type="caution">
    <text evidence="3">The sequence shown here is derived from an EMBL/GenBank/DDBJ whole genome shotgun (WGS) entry which is preliminary data.</text>
</comment>
<sequence length="542" mass="59145">MLVRTLSLTLILGTLLIANVATAQENVGTEFLSPRATVAVLAKPKAIYGSPLLQMVPWEVLNVKSQELAGVPIGDIDSMLVVASPPGATGRPEVGVIVKLNQPTPLDKVLVPIREAGELTAAIWPGTQKTYLKGSPQVMFDVFPVDDNTYILAMPEALKAMLAQREKPQPSVLAKLIESDSQPVEAQAFMVMEPVRDLAQFLLSDPKLNAFSSLRDLPQQLEHAQLIGNLDMEQGGFTLKLTAKNPDEAAELQETVSKLLDNAVKLAIQMAEPPKTNDAEETAYRQYVERVSKTLRAALEPKLEGKQVTLTTVGKPGTSPQVIFASGTAVLMPAIAAARASAFRSGSVNNMKQILLAFHNYYDTFGKMPANSVDENGKPLLSWRVHILPFLEQQALYNQFHLDEPWDSEHNRKLAATIPLQYVTPSDRQELVAQGKTRYQLPLGEGYPASTGKRLRFQDITDGTSNTIAVAEVPASDAVIWTRPDDFHVNVNAPLESFLPGDAAGFNAARYDGSVQYMSKKDLTEVILKALLTHQGGEVDNY</sequence>
<name>A0A2S8F8W4_9BACT</name>
<dbReference type="EMBL" id="PUHY01000016">
    <property type="protein sequence ID" value="PQO28582.1"/>
    <property type="molecule type" value="Genomic_DNA"/>
</dbReference>
<evidence type="ECO:0000259" key="2">
    <source>
        <dbReference type="Pfam" id="PF07596"/>
    </source>
</evidence>
<reference evidence="3 4" key="1">
    <citation type="submission" date="2018-02" db="EMBL/GenBank/DDBJ databases">
        <title>Comparative genomes isolates from brazilian mangrove.</title>
        <authorList>
            <person name="Araujo J.E."/>
            <person name="Taketani R.G."/>
            <person name="Silva M.C.P."/>
            <person name="Loureco M.V."/>
            <person name="Andreote F.D."/>
        </authorList>
    </citation>
    <scope>NUCLEOTIDE SEQUENCE [LARGE SCALE GENOMIC DNA]</scope>
    <source>
        <strain evidence="3 4">Hex-1 MGV</strain>
    </source>
</reference>
<evidence type="ECO:0000313" key="4">
    <source>
        <dbReference type="Proteomes" id="UP000238322"/>
    </source>
</evidence>
<dbReference type="RefSeq" id="WP_105333250.1">
    <property type="nucleotide sequence ID" value="NZ_PUHY01000016.1"/>
</dbReference>
<feature type="signal peptide" evidence="1">
    <location>
        <begin position="1"/>
        <end position="23"/>
    </location>
</feature>
<gene>
    <name evidence="3" type="ORF">C5Y83_28690</name>
</gene>
<dbReference type="SUPFAM" id="SSF54523">
    <property type="entry name" value="Pili subunits"/>
    <property type="match status" value="1"/>
</dbReference>
<feature type="domain" description="DUF1559" evidence="2">
    <location>
        <begin position="337"/>
        <end position="430"/>
    </location>
</feature>
<organism evidence="3 4">
    <name type="scientific">Blastopirellula marina</name>
    <dbReference type="NCBI Taxonomy" id="124"/>
    <lineage>
        <taxon>Bacteria</taxon>
        <taxon>Pseudomonadati</taxon>
        <taxon>Planctomycetota</taxon>
        <taxon>Planctomycetia</taxon>
        <taxon>Pirellulales</taxon>
        <taxon>Pirellulaceae</taxon>
        <taxon>Blastopirellula</taxon>
    </lineage>
</organism>
<feature type="domain" description="DUF1559" evidence="2">
    <location>
        <begin position="453"/>
        <end position="488"/>
    </location>
</feature>
<dbReference type="OrthoDB" id="285651at2"/>
<evidence type="ECO:0000256" key="1">
    <source>
        <dbReference type="SAM" id="SignalP"/>
    </source>
</evidence>
<dbReference type="Proteomes" id="UP000238322">
    <property type="component" value="Unassembled WGS sequence"/>
</dbReference>
<proteinExistence type="predicted"/>
<dbReference type="PANTHER" id="PTHR30093">
    <property type="entry name" value="GENERAL SECRETION PATHWAY PROTEIN G"/>
    <property type="match status" value="1"/>
</dbReference>
<protein>
    <recommendedName>
        <fullName evidence="2">DUF1559 domain-containing protein</fullName>
    </recommendedName>
</protein>
<dbReference type="Pfam" id="PF07596">
    <property type="entry name" value="SBP_bac_10"/>
    <property type="match status" value="2"/>
</dbReference>
<dbReference type="PANTHER" id="PTHR30093:SF2">
    <property type="entry name" value="TYPE II SECRETION SYSTEM PROTEIN H"/>
    <property type="match status" value="1"/>
</dbReference>
<dbReference type="InterPro" id="IPR045584">
    <property type="entry name" value="Pilin-like"/>
</dbReference>
<feature type="chain" id="PRO_5015671181" description="DUF1559 domain-containing protein" evidence="1">
    <location>
        <begin position="24"/>
        <end position="542"/>
    </location>
</feature>
<evidence type="ECO:0000313" key="3">
    <source>
        <dbReference type="EMBL" id="PQO28582.1"/>
    </source>
</evidence>
<keyword evidence="1" id="KW-0732">Signal</keyword>